<comment type="function">
    <text evidence="4">Required for the assembly of mitochondrial cytochrome c oxidase.</text>
</comment>
<dbReference type="AlphaFoldDB" id="A0AAD9I2B7"/>
<dbReference type="PANTHER" id="PTHR21107:SF2">
    <property type="entry name" value="CYTOCHROME C OXIDASE ASSEMBLY PROTEIN COX19"/>
    <property type="match status" value="1"/>
</dbReference>
<feature type="region of interest" description="Disordered" evidence="6">
    <location>
        <begin position="1"/>
        <end position="25"/>
    </location>
</feature>
<evidence type="ECO:0000256" key="6">
    <source>
        <dbReference type="SAM" id="MobiDB-lite"/>
    </source>
</evidence>
<proteinExistence type="inferred from homology"/>
<dbReference type="GO" id="GO:0033617">
    <property type="term" value="P:mitochondrial respiratory chain complex IV assembly"/>
    <property type="evidence" value="ECO:0007669"/>
    <property type="project" value="TreeGrafter"/>
</dbReference>
<comment type="subcellular location">
    <subcellularLocation>
        <location evidence="1">Cytoplasm</location>
    </subcellularLocation>
</comment>
<accession>A0AAD9I2B7</accession>
<protein>
    <recommendedName>
        <fullName evidence="9">Cytochrome c oxidase assembly protein COX19</fullName>
    </recommendedName>
</protein>
<evidence type="ECO:0000313" key="7">
    <source>
        <dbReference type="EMBL" id="KAK2069658.1"/>
    </source>
</evidence>
<comment type="similarity">
    <text evidence="5">Belongs to the COX19 family.</text>
</comment>
<reference evidence="7" key="1">
    <citation type="journal article" date="2023" name="Mol. Plant Microbe Interact.">
        <title>Elucidating the Obligate Nature and Biological Capacity of an Invasive Fungal Corn Pathogen.</title>
        <authorList>
            <person name="MacCready J.S."/>
            <person name="Roggenkamp E.M."/>
            <person name="Gdanetz K."/>
            <person name="Chilvers M.I."/>
        </authorList>
    </citation>
    <scope>NUCLEOTIDE SEQUENCE</scope>
    <source>
        <strain evidence="7">PM02</strain>
    </source>
</reference>
<organism evidence="7 8">
    <name type="scientific">Phyllachora maydis</name>
    <dbReference type="NCBI Taxonomy" id="1825666"/>
    <lineage>
        <taxon>Eukaryota</taxon>
        <taxon>Fungi</taxon>
        <taxon>Dikarya</taxon>
        <taxon>Ascomycota</taxon>
        <taxon>Pezizomycotina</taxon>
        <taxon>Sordariomycetes</taxon>
        <taxon>Sordariomycetidae</taxon>
        <taxon>Phyllachorales</taxon>
        <taxon>Phyllachoraceae</taxon>
        <taxon>Phyllachora</taxon>
    </lineage>
</organism>
<comment type="caution">
    <text evidence="7">The sequence shown here is derived from an EMBL/GenBank/DDBJ whole genome shotgun (WGS) entry which is preliminary data.</text>
</comment>
<dbReference type="InterPro" id="IPR051383">
    <property type="entry name" value="COX19"/>
</dbReference>
<dbReference type="GO" id="GO:0005758">
    <property type="term" value="C:mitochondrial intermembrane space"/>
    <property type="evidence" value="ECO:0007669"/>
    <property type="project" value="TreeGrafter"/>
</dbReference>
<keyword evidence="3" id="KW-1015">Disulfide bond</keyword>
<evidence type="ECO:0000256" key="2">
    <source>
        <dbReference type="ARBA" id="ARBA00022490"/>
    </source>
</evidence>
<dbReference type="PANTHER" id="PTHR21107">
    <property type="entry name" value="CYTOCHROME C OXIDASE ASSEMBLY PROTEIN COX19"/>
    <property type="match status" value="1"/>
</dbReference>
<sequence length="217" mass="24489">MSTIGSPGALPLSKPVPPQRGSFPLDHEGECKQAMTTYLGCLKKVKGVNEDECRGLAKTYLACRMERNLMAKDDFKNLGFKDEGDSSGFEESEDRIPLVVHLLGRHAWSRNSVSTSHPASYQVRRSMLRPPPECNWLERLIGSITLEKGTALDARRRNGSGIITAAGPNIHRRKLMRQQQPCIVLQGLVKIERRRHGRWRGWWKSFSDELSGRGLRL</sequence>
<name>A0AAD9I2B7_9PEZI</name>
<evidence type="ECO:0000256" key="5">
    <source>
        <dbReference type="ARBA" id="ARBA00038223"/>
    </source>
</evidence>
<dbReference type="Proteomes" id="UP001217918">
    <property type="component" value="Unassembled WGS sequence"/>
</dbReference>
<evidence type="ECO:0008006" key="9">
    <source>
        <dbReference type="Google" id="ProtNLM"/>
    </source>
</evidence>
<evidence type="ECO:0000256" key="3">
    <source>
        <dbReference type="ARBA" id="ARBA00023157"/>
    </source>
</evidence>
<keyword evidence="8" id="KW-1185">Reference proteome</keyword>
<gene>
    <name evidence="7" type="ORF">P8C59_004215</name>
</gene>
<dbReference type="EMBL" id="JAQQPM010000003">
    <property type="protein sequence ID" value="KAK2069658.1"/>
    <property type="molecule type" value="Genomic_DNA"/>
</dbReference>
<evidence type="ECO:0000256" key="1">
    <source>
        <dbReference type="ARBA" id="ARBA00004496"/>
    </source>
</evidence>
<evidence type="ECO:0000256" key="4">
    <source>
        <dbReference type="ARBA" id="ARBA00037279"/>
    </source>
</evidence>
<keyword evidence="2" id="KW-0963">Cytoplasm</keyword>
<evidence type="ECO:0000313" key="8">
    <source>
        <dbReference type="Proteomes" id="UP001217918"/>
    </source>
</evidence>